<keyword evidence="1" id="KW-1133">Transmembrane helix</keyword>
<accession>A0AAP0QBB6</accession>
<evidence type="ECO:0000313" key="3">
    <source>
        <dbReference type="Proteomes" id="UP001428341"/>
    </source>
</evidence>
<sequence>MYERFNKGQFLTRFLFIILFPLRIHVTLISFTICILFFFSEKLEYIKLAYEFDYCLYIFSACYRRIYEKVISIIGE</sequence>
<dbReference type="AlphaFoldDB" id="A0AAP0QBB6"/>
<gene>
    <name evidence="2" type="ORF">WN944_024493</name>
</gene>
<organism evidence="2 3">
    <name type="scientific">Citrus x changshan-huyou</name>
    <dbReference type="NCBI Taxonomy" id="2935761"/>
    <lineage>
        <taxon>Eukaryota</taxon>
        <taxon>Viridiplantae</taxon>
        <taxon>Streptophyta</taxon>
        <taxon>Embryophyta</taxon>
        <taxon>Tracheophyta</taxon>
        <taxon>Spermatophyta</taxon>
        <taxon>Magnoliopsida</taxon>
        <taxon>eudicotyledons</taxon>
        <taxon>Gunneridae</taxon>
        <taxon>Pentapetalae</taxon>
        <taxon>rosids</taxon>
        <taxon>malvids</taxon>
        <taxon>Sapindales</taxon>
        <taxon>Rutaceae</taxon>
        <taxon>Aurantioideae</taxon>
        <taxon>Citrus</taxon>
    </lineage>
</organism>
<reference evidence="2 3" key="1">
    <citation type="submission" date="2024-05" db="EMBL/GenBank/DDBJ databases">
        <title>Haplotype-resolved chromosome-level genome assembly of Huyou (Citrus changshanensis).</title>
        <authorList>
            <person name="Miao C."/>
            <person name="Chen W."/>
            <person name="Wu Y."/>
            <person name="Wang L."/>
            <person name="Zhao S."/>
            <person name="Grierson D."/>
            <person name="Xu C."/>
            <person name="Chen K."/>
        </authorList>
    </citation>
    <scope>NUCLEOTIDE SEQUENCE [LARGE SCALE GENOMIC DNA]</scope>
    <source>
        <strain evidence="2">01-14</strain>
        <tissue evidence="2">Leaf</tissue>
    </source>
</reference>
<name>A0AAP0QBB6_9ROSI</name>
<evidence type="ECO:0000313" key="2">
    <source>
        <dbReference type="EMBL" id="KAK9181356.1"/>
    </source>
</evidence>
<keyword evidence="3" id="KW-1185">Reference proteome</keyword>
<dbReference type="Proteomes" id="UP001428341">
    <property type="component" value="Unassembled WGS sequence"/>
</dbReference>
<keyword evidence="1" id="KW-0812">Transmembrane</keyword>
<dbReference type="EMBL" id="JBCGBO010000024">
    <property type="protein sequence ID" value="KAK9181356.1"/>
    <property type="molecule type" value="Genomic_DNA"/>
</dbReference>
<keyword evidence="1" id="KW-0472">Membrane</keyword>
<feature type="transmembrane region" description="Helical" evidence="1">
    <location>
        <begin position="14"/>
        <end position="39"/>
    </location>
</feature>
<proteinExistence type="predicted"/>
<comment type="caution">
    <text evidence="2">The sequence shown here is derived from an EMBL/GenBank/DDBJ whole genome shotgun (WGS) entry which is preliminary data.</text>
</comment>
<protein>
    <submittedName>
        <fullName evidence="2">Uncharacterized protein</fullName>
    </submittedName>
</protein>
<evidence type="ECO:0000256" key="1">
    <source>
        <dbReference type="SAM" id="Phobius"/>
    </source>
</evidence>